<dbReference type="Proteomes" id="UP000643403">
    <property type="component" value="Unassembled WGS sequence"/>
</dbReference>
<evidence type="ECO:0000256" key="5">
    <source>
        <dbReference type="ARBA" id="ARBA00022692"/>
    </source>
</evidence>
<keyword evidence="4 8" id="KW-1003">Cell membrane</keyword>
<sequence length="257" mass="26574">MSYLVICSVAFLASGLTFFSGFGLGTLLLPAFALFFPVELAVALTGVVHFLNGLFKLALIDRRAAWPVVLRFGVPAMGAALAGGWLLARLSDAAPLLTSSAFGTVLRVTPVKLAVGSALLVFASLELSAKFRQLSFSPRLLPVGGLLSGFFGGLSGTQGALRSAFLVRAGLSKEAFIGTSVVIAALVDISRLTVYSGAIVRESLRFNYSLLGAAVAAALLGAVLGNRYLSKITMLTVQRIVSAALLVVGVGLIAGLL</sequence>
<dbReference type="InterPro" id="IPR002781">
    <property type="entry name" value="TM_pro_TauE-like"/>
</dbReference>
<organism evidence="9 10">
    <name type="scientific">Cognatilysobacter xinjiangensis</name>
    <dbReference type="NCBI Taxonomy" id="546892"/>
    <lineage>
        <taxon>Bacteria</taxon>
        <taxon>Pseudomonadati</taxon>
        <taxon>Pseudomonadota</taxon>
        <taxon>Gammaproteobacteria</taxon>
        <taxon>Lysobacterales</taxon>
        <taxon>Lysobacteraceae</taxon>
        <taxon>Cognatilysobacter</taxon>
    </lineage>
</organism>
<dbReference type="InterPro" id="IPR052017">
    <property type="entry name" value="TSUP"/>
</dbReference>
<comment type="similarity">
    <text evidence="2 8">Belongs to the 4-toluene sulfonate uptake permease (TSUP) (TC 2.A.102) family.</text>
</comment>
<reference evidence="10" key="1">
    <citation type="journal article" date="2019" name="Int. J. Syst. Evol. Microbiol.">
        <title>The Global Catalogue of Microorganisms (GCM) 10K type strain sequencing project: providing services to taxonomists for standard genome sequencing and annotation.</title>
        <authorList>
            <consortium name="The Broad Institute Genomics Platform"/>
            <consortium name="The Broad Institute Genome Sequencing Center for Infectious Disease"/>
            <person name="Wu L."/>
            <person name="Ma J."/>
        </authorList>
    </citation>
    <scope>NUCLEOTIDE SEQUENCE [LARGE SCALE GENOMIC DNA]</scope>
    <source>
        <strain evidence="10">KCTC 22558</strain>
    </source>
</reference>
<feature type="transmembrane region" description="Helical" evidence="8">
    <location>
        <begin position="175"/>
        <end position="194"/>
    </location>
</feature>
<proteinExistence type="inferred from homology"/>
<keyword evidence="5 8" id="KW-0812">Transmembrane</keyword>
<dbReference type="EMBL" id="BMXY01000005">
    <property type="protein sequence ID" value="GGZ72242.1"/>
    <property type="molecule type" value="Genomic_DNA"/>
</dbReference>
<comment type="caution">
    <text evidence="9">The sequence shown here is derived from an EMBL/GenBank/DDBJ whole genome shotgun (WGS) entry which is preliminary data.</text>
</comment>
<dbReference type="PANTHER" id="PTHR30269:SF37">
    <property type="entry name" value="MEMBRANE TRANSPORTER PROTEIN"/>
    <property type="match status" value="1"/>
</dbReference>
<evidence type="ECO:0000256" key="2">
    <source>
        <dbReference type="ARBA" id="ARBA00009142"/>
    </source>
</evidence>
<evidence type="ECO:0000256" key="3">
    <source>
        <dbReference type="ARBA" id="ARBA00022448"/>
    </source>
</evidence>
<feature type="transmembrane region" description="Helical" evidence="8">
    <location>
        <begin position="64"/>
        <end position="88"/>
    </location>
</feature>
<name>A0ABQ3C8F7_9GAMM</name>
<protein>
    <recommendedName>
        <fullName evidence="8">Probable membrane transporter protein</fullName>
    </recommendedName>
</protein>
<feature type="transmembrane region" description="Helical" evidence="8">
    <location>
        <begin position="206"/>
        <end position="225"/>
    </location>
</feature>
<evidence type="ECO:0000256" key="4">
    <source>
        <dbReference type="ARBA" id="ARBA00022475"/>
    </source>
</evidence>
<keyword evidence="3" id="KW-0813">Transport</keyword>
<gene>
    <name evidence="9" type="ORF">GCM10008101_28230</name>
</gene>
<feature type="transmembrane region" description="Helical" evidence="8">
    <location>
        <begin position="31"/>
        <end position="52"/>
    </location>
</feature>
<evidence type="ECO:0000313" key="10">
    <source>
        <dbReference type="Proteomes" id="UP000643403"/>
    </source>
</evidence>
<feature type="transmembrane region" description="Helical" evidence="8">
    <location>
        <begin position="139"/>
        <end position="155"/>
    </location>
</feature>
<dbReference type="PANTHER" id="PTHR30269">
    <property type="entry name" value="TRANSMEMBRANE PROTEIN YFCA"/>
    <property type="match status" value="1"/>
</dbReference>
<evidence type="ECO:0000256" key="1">
    <source>
        <dbReference type="ARBA" id="ARBA00004651"/>
    </source>
</evidence>
<keyword evidence="7 8" id="KW-0472">Membrane</keyword>
<feature type="transmembrane region" description="Helical" evidence="8">
    <location>
        <begin position="237"/>
        <end position="256"/>
    </location>
</feature>
<evidence type="ECO:0000256" key="6">
    <source>
        <dbReference type="ARBA" id="ARBA00022989"/>
    </source>
</evidence>
<dbReference type="Pfam" id="PF01925">
    <property type="entry name" value="TauE"/>
    <property type="match status" value="1"/>
</dbReference>
<comment type="subcellular location">
    <subcellularLocation>
        <location evidence="1 8">Cell membrane</location>
        <topology evidence="1 8">Multi-pass membrane protein</topology>
    </subcellularLocation>
</comment>
<evidence type="ECO:0000256" key="7">
    <source>
        <dbReference type="ARBA" id="ARBA00023136"/>
    </source>
</evidence>
<keyword evidence="10" id="KW-1185">Reference proteome</keyword>
<dbReference type="RefSeq" id="WP_189451143.1">
    <property type="nucleotide sequence ID" value="NZ_BMXY01000005.1"/>
</dbReference>
<feature type="transmembrane region" description="Helical" evidence="8">
    <location>
        <begin position="108"/>
        <end position="127"/>
    </location>
</feature>
<evidence type="ECO:0000256" key="8">
    <source>
        <dbReference type="RuleBase" id="RU363041"/>
    </source>
</evidence>
<evidence type="ECO:0000313" key="9">
    <source>
        <dbReference type="EMBL" id="GGZ72242.1"/>
    </source>
</evidence>
<accession>A0ABQ3C8F7</accession>
<keyword evidence="6 8" id="KW-1133">Transmembrane helix</keyword>